<evidence type="ECO:0000313" key="2">
    <source>
        <dbReference type="EMBL" id="ENU44489.1"/>
    </source>
</evidence>
<dbReference type="EMBL" id="APOO01000007">
    <property type="protein sequence ID" value="ENU44489.1"/>
    <property type="molecule type" value="Genomic_DNA"/>
</dbReference>
<dbReference type="RefSeq" id="WP_004706064.1">
    <property type="nucleotide sequence ID" value="NZ_CP061550.1"/>
</dbReference>
<evidence type="ECO:0000256" key="1">
    <source>
        <dbReference type="SAM" id="Phobius"/>
    </source>
</evidence>
<dbReference type="AlphaFoldDB" id="N8SFC6"/>
<dbReference type="PATRIC" id="fig|520709.3.peg.889"/>
<dbReference type="SUPFAM" id="SSF53756">
    <property type="entry name" value="UDP-Glycosyltransferase/glycogen phosphorylase"/>
    <property type="match status" value="1"/>
</dbReference>
<dbReference type="HOGENOM" id="CLU_782437_0_0_6"/>
<comment type="caution">
    <text evidence="2">The sequence shown here is derived from an EMBL/GenBank/DDBJ whole genome shotgun (WGS) entry which is preliminary data.</text>
</comment>
<name>N8SFC6_9GAMM</name>
<feature type="transmembrane region" description="Helical" evidence="1">
    <location>
        <begin position="89"/>
        <end position="112"/>
    </location>
</feature>
<dbReference type="Gene3D" id="3.40.50.2000">
    <property type="entry name" value="Glycogen Phosphorylase B"/>
    <property type="match status" value="1"/>
</dbReference>
<reference evidence="2 3" key="2">
    <citation type="journal article" date="2015" name="Int. J. Syst. Evol. Microbiol.">
        <title>Acinetobacter seifertii sp. nov., a member of the Acinetobacter calcoaceticus-Acinetobacter baumannii complex isolated from human clinical specimens.</title>
        <authorList>
            <person name="Nemec A."/>
            <person name="Krizova L."/>
            <person name="Maixnerova M."/>
            <person name="Sedo O."/>
            <person name="Brisse S."/>
            <person name="Higgins P.G."/>
        </authorList>
    </citation>
    <scope>NUCLEOTIDE SEQUENCE [LARGE SCALE GENOMIC DNA]</scope>
    <source>
        <strain evidence="2 3">NIPH 973</strain>
    </source>
</reference>
<gene>
    <name evidence="2" type="ORF">F985_00912</name>
</gene>
<keyword evidence="1" id="KW-1133">Transmembrane helix</keyword>
<keyword evidence="1" id="KW-0812">Transmembrane</keyword>
<dbReference type="Proteomes" id="UP000013065">
    <property type="component" value="Unassembled WGS sequence"/>
</dbReference>
<protein>
    <recommendedName>
        <fullName evidence="4">Glycosyl transferase family 1</fullName>
    </recommendedName>
</protein>
<accession>N8SFC6</accession>
<reference evidence="3" key="1">
    <citation type="submission" date="2013-02" db="EMBL/GenBank/DDBJ databases">
        <title>The Genome Sequence of Acinetobacter sp. NIPH 973.</title>
        <authorList>
            <consortium name="The Broad Institute Genome Sequencing Platform"/>
            <consortium name="The Broad Institute Genome Sequencing Center for Infectious Disease"/>
            <person name="Cerqueira G."/>
            <person name="Feldgarden M."/>
            <person name="Courvalin P."/>
            <person name="Perichon B."/>
            <person name="Grillot-Courvalin C."/>
            <person name="Clermont D."/>
            <person name="Rocha E."/>
            <person name="Yoon E.-J."/>
            <person name="Nemec A."/>
            <person name="Walker B."/>
            <person name="Young S.K."/>
            <person name="Zeng Q."/>
            <person name="Gargeya S."/>
            <person name="Fitzgerald M."/>
            <person name="Haas B."/>
            <person name="Abouelleil A."/>
            <person name="Alvarado L."/>
            <person name="Arachchi H.M."/>
            <person name="Berlin A.M."/>
            <person name="Chapman S.B."/>
            <person name="Dewar J."/>
            <person name="Goldberg J."/>
            <person name="Griggs A."/>
            <person name="Gujja S."/>
            <person name="Hansen M."/>
            <person name="Howarth C."/>
            <person name="Imamovic A."/>
            <person name="Larimer J."/>
            <person name="McCowan C."/>
            <person name="Murphy C."/>
            <person name="Neiman D."/>
            <person name="Pearson M."/>
            <person name="Priest M."/>
            <person name="Roberts A."/>
            <person name="Saif S."/>
            <person name="Shea T."/>
            <person name="Sisk P."/>
            <person name="Sykes S."/>
            <person name="Wortman J."/>
            <person name="Nusbaum C."/>
            <person name="Birren B."/>
        </authorList>
    </citation>
    <scope>NUCLEOTIDE SEQUENCE [LARGE SCALE GENOMIC DNA]</scope>
    <source>
        <strain evidence="3">NIPH 973</strain>
    </source>
</reference>
<proteinExistence type="predicted"/>
<sequence>MLSSNKEIGQVILFLSKYPQSPEEYRDGFFQRVENIDNFFKEDERIYLSVSLFKNFKAKIAEHGLRTEVNCNFFLHFIYILKLFKKSSFVYIQSIYNALNLIFFIFFIHNFYILDLHGVVPEELKLQHKMKYAVIFSVIENILFKKVNVCIAVTNRMAEHFKCKYPLSNTKYIIYSILPSHLNPCDMSSFQIKDEEIKVIYSGNTQVWQNIDLMLDAIKRNQSIKINFTILTGEPKIFEEKLKSYNIENVKITIKSVKPTELEGYYIENHYGFVLRDDILVNRVACPTKIIEYLNYGIVPIVLSEKIGDFENYGYEYIYLHEFNDQLKARKSLKNVNVIHKIFENNNFNLKSELNKFMI</sequence>
<evidence type="ECO:0000313" key="3">
    <source>
        <dbReference type="Proteomes" id="UP000013065"/>
    </source>
</evidence>
<evidence type="ECO:0008006" key="4">
    <source>
        <dbReference type="Google" id="ProtNLM"/>
    </source>
</evidence>
<keyword evidence="1" id="KW-0472">Membrane</keyword>
<organism evidence="2 3">
    <name type="scientific">Acinetobacter seifertii</name>
    <dbReference type="NCBI Taxonomy" id="1530123"/>
    <lineage>
        <taxon>Bacteria</taxon>
        <taxon>Pseudomonadati</taxon>
        <taxon>Pseudomonadota</taxon>
        <taxon>Gammaproteobacteria</taxon>
        <taxon>Moraxellales</taxon>
        <taxon>Moraxellaceae</taxon>
        <taxon>Acinetobacter</taxon>
        <taxon>Acinetobacter calcoaceticus/baumannii complex</taxon>
    </lineage>
</organism>